<evidence type="ECO:0008006" key="3">
    <source>
        <dbReference type="Google" id="ProtNLM"/>
    </source>
</evidence>
<dbReference type="NCBIfam" id="TIGR03353">
    <property type="entry name" value="VI_chp_4"/>
    <property type="match status" value="1"/>
</dbReference>
<dbReference type="Pfam" id="PF05936">
    <property type="entry name" value="T6SS_VasE"/>
    <property type="match status" value="1"/>
</dbReference>
<dbReference type="RefSeq" id="WP_007467968.1">
    <property type="nucleotide sequence ID" value="NZ_AMZO01000025.1"/>
</dbReference>
<dbReference type="OrthoDB" id="9775333at2"/>
<dbReference type="AlphaFoldDB" id="L8J8S4"/>
<dbReference type="PANTHER" id="PTHR35566">
    <property type="entry name" value="BLR3599 PROTEIN"/>
    <property type="match status" value="1"/>
</dbReference>
<dbReference type="Proteomes" id="UP000011134">
    <property type="component" value="Unassembled WGS sequence"/>
</dbReference>
<name>L8J8S4_9GAMM</name>
<dbReference type="EMBL" id="AMZO01000025">
    <property type="protein sequence ID" value="ELR64608.1"/>
    <property type="molecule type" value="Genomic_DNA"/>
</dbReference>
<organism evidence="1 2">
    <name type="scientific">Photobacterium marinum</name>
    <dbReference type="NCBI Taxonomy" id="1056511"/>
    <lineage>
        <taxon>Bacteria</taxon>
        <taxon>Pseudomonadati</taxon>
        <taxon>Pseudomonadota</taxon>
        <taxon>Gammaproteobacteria</taxon>
        <taxon>Vibrionales</taxon>
        <taxon>Vibrionaceae</taxon>
        <taxon>Photobacterium</taxon>
    </lineage>
</organism>
<gene>
    <name evidence="1" type="ORF">C942_02421</name>
</gene>
<evidence type="ECO:0000313" key="2">
    <source>
        <dbReference type="Proteomes" id="UP000011134"/>
    </source>
</evidence>
<dbReference type="InterPro" id="IPR010263">
    <property type="entry name" value="T6SS_TssK"/>
</dbReference>
<sequence>MSDFSRVAWSEGMFLRPQHFQQQERFFLYEMNQMANQTTYSWGIRELKLDEVLLNHGQVGIAKMNALMPDGSVVVCPFREVLPEPLQLDKSVREQLVYLAIPAEKQGVINISEQGSSQVTRYNFCDHQVSDSVVGSESTEILQLAQLSPELKLSSDSLSGYVTVPIARVIELTDEGKVILDDKFIPPCLNVQRSPVIKQFITELRGMVKLRADTIANRLSQGQGTASSIADFLMLQLLNRYEPLLLHLEMGDGLHPEVLCRYLFSFTGELSTFIAEKKRPPEMPVYLHDNLAIVLGCIMTVLNQYMSSVLEQTAVQLPVEATKFGIRVAPVADKALLERAVFVIAVKADLPTEELRRRFPAQVKIGPVEHIRDLVNNQLPGIAVAGLPVAPRQIPYHSGYHYFQLDKSNDYWQRLSASGGIAMHLSGQYPDLDMQLWAIN</sequence>
<evidence type="ECO:0000313" key="1">
    <source>
        <dbReference type="EMBL" id="ELR64608.1"/>
    </source>
</evidence>
<comment type="caution">
    <text evidence="1">The sequence shown here is derived from an EMBL/GenBank/DDBJ whole genome shotgun (WGS) entry which is preliminary data.</text>
</comment>
<keyword evidence="2" id="KW-1185">Reference proteome</keyword>
<proteinExistence type="predicted"/>
<accession>L8J8S4</accession>
<reference evidence="1 2" key="1">
    <citation type="submission" date="2012-12" db="EMBL/GenBank/DDBJ databases">
        <title>Genome Assembly of Photobacterium sp. AK15.</title>
        <authorList>
            <person name="Khatri I."/>
            <person name="Vaidya B."/>
            <person name="Srinivas T.N.R."/>
            <person name="Subramanian S."/>
            <person name="Pinnaka A."/>
        </authorList>
    </citation>
    <scope>NUCLEOTIDE SEQUENCE [LARGE SCALE GENOMIC DNA]</scope>
    <source>
        <strain evidence="1 2">AK15</strain>
    </source>
</reference>
<protein>
    <recommendedName>
        <fullName evidence="3">Type VI secretion protein, VC_A0114 family</fullName>
    </recommendedName>
</protein>
<dbReference type="PANTHER" id="PTHR35566:SF1">
    <property type="entry name" value="TYPE VI SECRETION SYSTEM BASEPLATE COMPONENT TSSK1"/>
    <property type="match status" value="1"/>
</dbReference>
<dbReference type="PATRIC" id="fig|1056511.3.peg.3496"/>